<dbReference type="PANTHER" id="PTHR42803:SF1">
    <property type="entry name" value="BROAD-SPECIFICITY LINEAR ACYL-COA DEHYDROGENASE FADE5"/>
    <property type="match status" value="1"/>
</dbReference>
<dbReference type="InterPro" id="IPR052166">
    <property type="entry name" value="Diverse_Acyl-CoA_DH"/>
</dbReference>
<dbReference type="OrthoDB" id="5510711at2"/>
<organism evidence="15 16">
    <name type="scientific">Denitrobaculum tricleocarpae</name>
    <dbReference type="NCBI Taxonomy" id="2591009"/>
    <lineage>
        <taxon>Bacteria</taxon>
        <taxon>Pseudomonadati</taxon>
        <taxon>Pseudomonadota</taxon>
        <taxon>Alphaproteobacteria</taxon>
        <taxon>Rhodospirillales</taxon>
        <taxon>Rhodospirillaceae</taxon>
        <taxon>Denitrobaculum</taxon>
    </lineage>
</organism>
<dbReference type="GO" id="GO:0016627">
    <property type="term" value="F:oxidoreductase activity, acting on the CH-CH group of donors"/>
    <property type="evidence" value="ECO:0007669"/>
    <property type="project" value="InterPro"/>
</dbReference>
<dbReference type="AlphaFoldDB" id="A0A545U384"/>
<feature type="domain" description="Acyl-CoA dehydrogenase/oxidase C-terminal" evidence="11">
    <location>
        <begin position="282"/>
        <end position="448"/>
    </location>
</feature>
<dbReference type="RefSeq" id="WP_142895108.1">
    <property type="nucleotide sequence ID" value="NZ_ML660052.1"/>
</dbReference>
<dbReference type="Gene3D" id="1.10.540.10">
    <property type="entry name" value="Acyl-CoA dehydrogenase/oxidase, N-terminal domain"/>
    <property type="match status" value="1"/>
</dbReference>
<dbReference type="GO" id="GO:0050660">
    <property type="term" value="F:flavin adenine dinucleotide binding"/>
    <property type="evidence" value="ECO:0007669"/>
    <property type="project" value="InterPro"/>
</dbReference>
<keyword evidence="5 10" id="KW-0560">Oxidoreductase</keyword>
<dbReference type="InterPro" id="IPR009075">
    <property type="entry name" value="AcylCo_DH/oxidase_C"/>
</dbReference>
<dbReference type="PANTHER" id="PTHR42803">
    <property type="entry name" value="ACYL-COA DEHYDROGENASE"/>
    <property type="match status" value="1"/>
</dbReference>
<dbReference type="Pfam" id="PF12806">
    <property type="entry name" value="Acyl-CoA_dh_C"/>
    <property type="match status" value="1"/>
</dbReference>
<dbReference type="SUPFAM" id="SSF56645">
    <property type="entry name" value="Acyl-CoA dehydrogenase NM domain-like"/>
    <property type="match status" value="1"/>
</dbReference>
<dbReference type="InterPro" id="IPR006091">
    <property type="entry name" value="Acyl-CoA_Oxase/DH_mid-dom"/>
</dbReference>
<keyword evidence="16" id="KW-1185">Reference proteome</keyword>
<dbReference type="InterPro" id="IPR036250">
    <property type="entry name" value="AcylCo_DH-like_C"/>
</dbReference>
<evidence type="ECO:0000256" key="3">
    <source>
        <dbReference type="ARBA" id="ARBA00022630"/>
    </source>
</evidence>
<protein>
    <recommendedName>
        <fullName evidence="9">3-methylmercaptopropionyl-CoA dehydrogenase</fullName>
        <ecNumber evidence="8">1.3.99.41</ecNumber>
    </recommendedName>
</protein>
<evidence type="ECO:0000256" key="6">
    <source>
        <dbReference type="ARBA" id="ARBA00051388"/>
    </source>
</evidence>
<comment type="cofactor">
    <cofactor evidence="1 10">
        <name>FAD</name>
        <dbReference type="ChEBI" id="CHEBI:57692"/>
    </cofactor>
</comment>
<accession>A0A545U384</accession>
<dbReference type="InterPro" id="IPR046373">
    <property type="entry name" value="Acyl-CoA_Oxase/DH_mid-dom_sf"/>
</dbReference>
<feature type="domain" description="Acetyl-CoA dehydrogenase-like C-terminal" evidence="14">
    <location>
        <begin position="465"/>
        <end position="591"/>
    </location>
</feature>
<evidence type="ECO:0000313" key="15">
    <source>
        <dbReference type="EMBL" id="TQV83873.1"/>
    </source>
</evidence>
<dbReference type="Pfam" id="PF02771">
    <property type="entry name" value="Acyl-CoA_dh_N"/>
    <property type="match status" value="1"/>
</dbReference>
<dbReference type="EC" id="1.3.99.41" evidence="8"/>
<keyword evidence="3 10" id="KW-0285">Flavoprotein</keyword>
<name>A0A545U384_9PROT</name>
<evidence type="ECO:0000259" key="11">
    <source>
        <dbReference type="Pfam" id="PF00441"/>
    </source>
</evidence>
<dbReference type="InterPro" id="IPR025878">
    <property type="entry name" value="Acyl-CoA_dh-like_C_dom"/>
</dbReference>
<feature type="domain" description="Acyl-CoA oxidase/dehydrogenase middle" evidence="12">
    <location>
        <begin position="161"/>
        <end position="264"/>
    </location>
</feature>
<evidence type="ECO:0000256" key="9">
    <source>
        <dbReference type="ARBA" id="ARBA00069043"/>
    </source>
</evidence>
<reference evidence="15 16" key="1">
    <citation type="submission" date="2019-06" db="EMBL/GenBank/DDBJ databases">
        <title>Whole genome sequence for Rhodospirillaceae sp. R148.</title>
        <authorList>
            <person name="Wang G."/>
        </authorList>
    </citation>
    <scope>NUCLEOTIDE SEQUENCE [LARGE SCALE GENOMIC DNA]</scope>
    <source>
        <strain evidence="15 16">R148</strain>
    </source>
</reference>
<sequence>MTYTAPLDDMRFVLDEIAGLSEIAGMPGYEDATPDLVDAVLGEAGRLANEVLAPLNHSGDREGLGFENGVVRTPKGFREAYQQYVESGWNSLPFDPDYGGQGLPWALSTAVTEMWNAANMSFALCPLLNQGAVDLLETHATEEQKQTYLTKLISGEWTGTMNLTEPQAGSDVGALKTKAERNGDHYLITGQKIYITWGEHDYTDNIVHLVLARLPDAPAGTKGISLFIVPKFLVNADGTAGPRNDLRCVSLEHKLGVHASPTCVMAYGDNGGAVGYLVGEENNGMACMFTMMNNARLAVGMQGVAIADRAYQQATAFARDRVQSRAIGSSDPKATAIIQHPDVRRMLMTMRAGTEAMRCIAYLNAAEIDRAHRHPDATVRAKSDARANLLTPITKGWATELGCNLTSLGVQIHGGMGFIEETGAAQHYRDARILPIYEGTTGIQALDLLTRKLLRDGGETARGLIEEMLETLAQVSASEDTRVSTLAAPTIEQIRSLAKSTESLLKTGAEDMVTAAAAATPYLNLFGTVVGGWLLCKSALTASAKLASGEGNSLFYDAKIKTARFYLDNILPQASGYAAAIEGAESVMAMDEAQF</sequence>
<dbReference type="Pfam" id="PF00441">
    <property type="entry name" value="Acyl-CoA_dh_1"/>
    <property type="match status" value="1"/>
</dbReference>
<evidence type="ECO:0000259" key="13">
    <source>
        <dbReference type="Pfam" id="PF02771"/>
    </source>
</evidence>
<dbReference type="Gene3D" id="2.40.110.10">
    <property type="entry name" value="Butyryl-CoA Dehydrogenase, subunit A, domain 2"/>
    <property type="match status" value="1"/>
</dbReference>
<evidence type="ECO:0000256" key="8">
    <source>
        <dbReference type="ARBA" id="ARBA00066694"/>
    </source>
</evidence>
<evidence type="ECO:0000313" key="16">
    <source>
        <dbReference type="Proteomes" id="UP000315252"/>
    </source>
</evidence>
<dbReference type="InterPro" id="IPR009100">
    <property type="entry name" value="AcylCoA_DH/oxidase_NM_dom_sf"/>
</dbReference>
<dbReference type="Proteomes" id="UP000315252">
    <property type="component" value="Unassembled WGS sequence"/>
</dbReference>
<feature type="domain" description="Acyl-CoA dehydrogenase/oxidase N-terminal" evidence="13">
    <location>
        <begin position="74"/>
        <end position="156"/>
    </location>
</feature>
<dbReference type="FunFam" id="2.40.110.10:FF:000031">
    <property type="entry name" value="Acyl-CoA dehydrogenase, putative"/>
    <property type="match status" value="1"/>
</dbReference>
<dbReference type="EMBL" id="VHSH01000001">
    <property type="protein sequence ID" value="TQV83873.1"/>
    <property type="molecule type" value="Genomic_DNA"/>
</dbReference>
<comment type="function">
    <text evidence="7">Involved in the assimilation of dimethylsulphoniopropionate (DMSP), an important compound in the fixation of carbon in marine phytoplankton, by mediating the conversion of 3-(methylthio)propanoyl-CoA (MMPA-CoA) to 3-(methylthio)acryloyl-CoA (MTA-CoA).</text>
</comment>
<evidence type="ECO:0000256" key="10">
    <source>
        <dbReference type="RuleBase" id="RU362125"/>
    </source>
</evidence>
<evidence type="ECO:0000256" key="1">
    <source>
        <dbReference type="ARBA" id="ARBA00001974"/>
    </source>
</evidence>
<dbReference type="Gene3D" id="1.20.140.10">
    <property type="entry name" value="Butyryl-CoA Dehydrogenase, subunit A, domain 3"/>
    <property type="match status" value="1"/>
</dbReference>
<proteinExistence type="inferred from homology"/>
<evidence type="ECO:0000256" key="2">
    <source>
        <dbReference type="ARBA" id="ARBA00009347"/>
    </source>
</evidence>
<dbReference type="SUPFAM" id="SSF47203">
    <property type="entry name" value="Acyl-CoA dehydrogenase C-terminal domain-like"/>
    <property type="match status" value="1"/>
</dbReference>
<evidence type="ECO:0000256" key="5">
    <source>
        <dbReference type="ARBA" id="ARBA00023002"/>
    </source>
</evidence>
<dbReference type="InterPro" id="IPR037069">
    <property type="entry name" value="AcylCoA_DH/ox_N_sf"/>
</dbReference>
<evidence type="ECO:0000256" key="4">
    <source>
        <dbReference type="ARBA" id="ARBA00022827"/>
    </source>
</evidence>
<dbReference type="Pfam" id="PF02770">
    <property type="entry name" value="Acyl-CoA_dh_M"/>
    <property type="match status" value="1"/>
</dbReference>
<dbReference type="InterPro" id="IPR013786">
    <property type="entry name" value="AcylCoA_DH/ox_N"/>
</dbReference>
<keyword evidence="4 10" id="KW-0274">FAD</keyword>
<evidence type="ECO:0000256" key="7">
    <source>
        <dbReference type="ARBA" id="ARBA00058683"/>
    </source>
</evidence>
<comment type="caution">
    <text evidence="15">The sequence shown here is derived from an EMBL/GenBank/DDBJ whole genome shotgun (WGS) entry which is preliminary data.</text>
</comment>
<comment type="catalytic activity">
    <reaction evidence="6">
        <text>3-(methylsulfanyl)propanoyl-CoA + oxidized [electron-transfer flavoprotein] + H(+) = 3-(methylsulfanyl)acryloyl-CoA + reduced [electron-transfer flavoprotein]</text>
        <dbReference type="Rhea" id="RHEA:52612"/>
        <dbReference type="Rhea" id="RHEA-COMP:10685"/>
        <dbReference type="Rhea" id="RHEA-COMP:10686"/>
        <dbReference type="ChEBI" id="CHEBI:15378"/>
        <dbReference type="ChEBI" id="CHEBI:57692"/>
        <dbReference type="ChEBI" id="CHEBI:58307"/>
        <dbReference type="ChEBI" id="CHEBI:82815"/>
        <dbReference type="ChEBI" id="CHEBI:84994"/>
        <dbReference type="EC" id="1.3.99.41"/>
    </reaction>
    <physiologicalReaction direction="left-to-right" evidence="6">
        <dbReference type="Rhea" id="RHEA:52613"/>
    </physiologicalReaction>
</comment>
<comment type="similarity">
    <text evidence="2 10">Belongs to the acyl-CoA dehydrogenase family.</text>
</comment>
<evidence type="ECO:0000259" key="12">
    <source>
        <dbReference type="Pfam" id="PF02770"/>
    </source>
</evidence>
<gene>
    <name evidence="15" type="ORF">FKG95_04660</name>
</gene>
<evidence type="ECO:0000259" key="14">
    <source>
        <dbReference type="Pfam" id="PF12806"/>
    </source>
</evidence>